<dbReference type="SMART" id="SM00387">
    <property type="entry name" value="HATPase_c"/>
    <property type="match status" value="1"/>
</dbReference>
<dbReference type="InterPro" id="IPR035965">
    <property type="entry name" value="PAS-like_dom_sf"/>
</dbReference>
<keyword evidence="3 11" id="KW-0597">Phosphoprotein</keyword>
<dbReference type="InterPro" id="IPR003661">
    <property type="entry name" value="HisK_dim/P_dom"/>
</dbReference>
<evidence type="ECO:0000259" key="15">
    <source>
        <dbReference type="PROSITE" id="PS50109"/>
    </source>
</evidence>
<gene>
    <name evidence="19" type="ORF">EXJ73_17645</name>
</gene>
<accession>A0A9X4LK50</accession>
<keyword evidence="7" id="KW-0902">Two-component regulatory system</keyword>
<keyword evidence="8" id="KW-0843">Virulence</keyword>
<evidence type="ECO:0000256" key="12">
    <source>
        <dbReference type="SAM" id="Coils"/>
    </source>
</evidence>
<feature type="transmembrane region" description="Helical" evidence="14">
    <location>
        <begin position="86"/>
        <end position="105"/>
    </location>
</feature>
<dbReference type="Gene3D" id="3.30.450.20">
    <property type="entry name" value="PAS domain"/>
    <property type="match status" value="3"/>
</dbReference>
<evidence type="ECO:0000256" key="8">
    <source>
        <dbReference type="ARBA" id="ARBA00023026"/>
    </source>
</evidence>
<feature type="transmembrane region" description="Helical" evidence="14">
    <location>
        <begin position="136"/>
        <end position="158"/>
    </location>
</feature>
<dbReference type="Pfam" id="PF00512">
    <property type="entry name" value="HisKA"/>
    <property type="match status" value="1"/>
</dbReference>
<dbReference type="Gene3D" id="3.30.565.10">
    <property type="entry name" value="Histidine kinase-like ATPase, C-terminal domain"/>
    <property type="match status" value="1"/>
</dbReference>
<dbReference type="AlphaFoldDB" id="A0A9X4LK50"/>
<evidence type="ECO:0000256" key="13">
    <source>
        <dbReference type="SAM" id="MobiDB-lite"/>
    </source>
</evidence>
<dbReference type="SUPFAM" id="SSF52172">
    <property type="entry name" value="CheY-like"/>
    <property type="match status" value="1"/>
</dbReference>
<evidence type="ECO:0000256" key="1">
    <source>
        <dbReference type="ARBA" id="ARBA00000085"/>
    </source>
</evidence>
<evidence type="ECO:0000313" key="19">
    <source>
        <dbReference type="EMBL" id="MDG0864289.1"/>
    </source>
</evidence>
<evidence type="ECO:0000256" key="9">
    <source>
        <dbReference type="ARBA" id="ARBA00058004"/>
    </source>
</evidence>
<dbReference type="FunFam" id="3.30.565.10:FF:000010">
    <property type="entry name" value="Sensor histidine kinase RcsC"/>
    <property type="match status" value="1"/>
</dbReference>
<feature type="region of interest" description="Disordered" evidence="13">
    <location>
        <begin position="1"/>
        <end position="20"/>
    </location>
</feature>
<dbReference type="InterPro" id="IPR000700">
    <property type="entry name" value="PAS-assoc_C"/>
</dbReference>
<dbReference type="InterPro" id="IPR036890">
    <property type="entry name" value="HATPase_C_sf"/>
</dbReference>
<dbReference type="InterPro" id="IPR003594">
    <property type="entry name" value="HATPase_dom"/>
</dbReference>
<feature type="modified residue" description="4-aspartylphosphate" evidence="11">
    <location>
        <position position="873"/>
    </location>
</feature>
<dbReference type="CDD" id="cd00082">
    <property type="entry name" value="HisKA"/>
    <property type="match status" value="1"/>
</dbReference>
<keyword evidence="4" id="KW-0808">Transferase</keyword>
<dbReference type="CDD" id="cd00130">
    <property type="entry name" value="PAS"/>
    <property type="match status" value="1"/>
</dbReference>
<dbReference type="RefSeq" id="WP_268146287.1">
    <property type="nucleotide sequence ID" value="NZ_JAPPUW010000001.1"/>
</dbReference>
<keyword evidence="14" id="KW-0472">Membrane</keyword>
<dbReference type="SMART" id="SM00091">
    <property type="entry name" value="PAS"/>
    <property type="match status" value="2"/>
</dbReference>
<dbReference type="Gene3D" id="3.40.50.2300">
    <property type="match status" value="1"/>
</dbReference>
<dbReference type="GO" id="GO:0000155">
    <property type="term" value="F:phosphorelay sensor kinase activity"/>
    <property type="evidence" value="ECO:0007669"/>
    <property type="project" value="InterPro"/>
</dbReference>
<dbReference type="InterPro" id="IPR005467">
    <property type="entry name" value="His_kinase_dom"/>
</dbReference>
<dbReference type="CDD" id="cd16922">
    <property type="entry name" value="HATPase_EvgS-ArcB-TorS-like"/>
    <property type="match status" value="1"/>
</dbReference>
<keyword evidence="14" id="KW-1133">Transmembrane helix</keyword>
<comment type="catalytic activity">
    <reaction evidence="1">
        <text>ATP + protein L-histidine = ADP + protein N-phospho-L-histidine.</text>
        <dbReference type="EC" id="2.7.13.3"/>
    </reaction>
</comment>
<dbReference type="InterPro" id="IPR011006">
    <property type="entry name" value="CheY-like_superfamily"/>
</dbReference>
<dbReference type="SMART" id="SM00448">
    <property type="entry name" value="REC"/>
    <property type="match status" value="1"/>
</dbReference>
<dbReference type="EMBL" id="SGUG01000030">
    <property type="protein sequence ID" value="MDG0864289.1"/>
    <property type="molecule type" value="Genomic_DNA"/>
</dbReference>
<dbReference type="SUPFAM" id="SSF55874">
    <property type="entry name" value="ATPase domain of HSP90 chaperone/DNA topoisomerase II/histidine kinase"/>
    <property type="match status" value="1"/>
</dbReference>
<dbReference type="NCBIfam" id="TIGR00229">
    <property type="entry name" value="sensory_box"/>
    <property type="match status" value="2"/>
</dbReference>
<dbReference type="PRINTS" id="PR00344">
    <property type="entry name" value="BCTRLSENSOR"/>
</dbReference>
<keyword evidence="6" id="KW-0418">Kinase</keyword>
<evidence type="ECO:0000259" key="18">
    <source>
        <dbReference type="PROSITE" id="PS50113"/>
    </source>
</evidence>
<feature type="transmembrane region" description="Helical" evidence="14">
    <location>
        <begin position="60"/>
        <end position="79"/>
    </location>
</feature>
<evidence type="ECO:0000256" key="2">
    <source>
        <dbReference type="ARBA" id="ARBA00012438"/>
    </source>
</evidence>
<sequence>MASAPTSGPTPAPAPAARRRESPHELAARVLVIVLASVGGATLALAGLEFASGHTNAMSGHRVLIGLGLLAAAATGWALRRARRPGTASLVALIVALLTLALYALQAGLGVHAMTLLAGCLGIMLGGALAGSGAAWLLTALYVFIVAMLALLELHGVIPGQGAAQQPGLADHLITHGLTAATALLAALLIQRIVGAALRKAHVEEERLSRLVQAAHNWAWEADANFRVTWLSDEFEPLSGHRREDFLRMGEPGGAMLVRDADYPALIEDIHARRAYRDRVNGFRAPDGRLLWTLTSGEPVFDADGRHTGWRGVSHNITGERLALQQHQRTADMLDRVLRASPDAICVARIADGHIRFANTGFCTLVGLGRDELLGHSGHELGLWPDSREPRRLAAELAATGLVRDFRSAILVNGEWRDLLVSAAALEWEGEPATMLIVRDITERERARIEAEAILDHASVGIALTRGERFERVNRHWRDIFGGPEPRLAEGSAGLPAAHEIASAALAFERDFVRPDGRHITVQFNARGLPATLAGRSAAERATLWVAEDVTERRRQERELRAAKQQAETASHAKSAFLATMSHEIRTPLNGVLGLARLLQQAGPDDARRPQYLAHLVGAAESLNEIVSNVLDLSKIEAGHLELEKTEFDLHALAQASFEGCAALGRERGLDMQIELAPGLPRMVVGDPLRVRQIMANFLVNALKFTERGHIRLALSPAGAGRVRLAVQDSGIGVPPELQQRLFRPFAQADDSTTRRFGGTGLGLSICRELAARMDGRVGLDSDGVHGSSFWAELALPAAQAPAEQPARAPGPAVRYPLAGQRLLIAEDNPVNRLIITALLQRLGAEVVEAEDGEQAVAIARAQAQRLDGVLMDLHMPRIDGLQATALLRADAATAALPIHAFTAAVLDQERQAALAAGMNGFITKPIAEAEVIRVLGRT</sequence>
<name>A0A9X4LK50_9BURK</name>
<dbReference type="InterPro" id="IPR013656">
    <property type="entry name" value="PAS_4"/>
</dbReference>
<dbReference type="InterPro" id="IPR036097">
    <property type="entry name" value="HisK_dim/P_sf"/>
</dbReference>
<dbReference type="SUPFAM" id="SSF55785">
    <property type="entry name" value="PYP-like sensor domain (PAS domain)"/>
    <property type="match status" value="2"/>
</dbReference>
<evidence type="ECO:0000256" key="7">
    <source>
        <dbReference type="ARBA" id="ARBA00023012"/>
    </source>
</evidence>
<evidence type="ECO:0000256" key="5">
    <source>
        <dbReference type="ARBA" id="ARBA00022729"/>
    </source>
</evidence>
<dbReference type="EC" id="2.7.13.3" evidence="2"/>
<dbReference type="SMART" id="SM00086">
    <property type="entry name" value="PAC"/>
    <property type="match status" value="3"/>
</dbReference>
<dbReference type="SMART" id="SM00388">
    <property type="entry name" value="HisKA"/>
    <property type="match status" value="1"/>
</dbReference>
<dbReference type="SUPFAM" id="SSF47384">
    <property type="entry name" value="Homodimeric domain of signal transducing histidine kinase"/>
    <property type="match status" value="1"/>
</dbReference>
<evidence type="ECO:0000256" key="4">
    <source>
        <dbReference type="ARBA" id="ARBA00022679"/>
    </source>
</evidence>
<evidence type="ECO:0000313" key="20">
    <source>
        <dbReference type="Proteomes" id="UP001152766"/>
    </source>
</evidence>
<dbReference type="PROSITE" id="PS50113">
    <property type="entry name" value="PAC"/>
    <property type="match status" value="1"/>
</dbReference>
<proteinExistence type="predicted"/>
<keyword evidence="20" id="KW-1185">Reference proteome</keyword>
<feature type="domain" description="Response regulatory" evidence="16">
    <location>
        <begin position="822"/>
        <end position="939"/>
    </location>
</feature>
<keyword evidence="14" id="KW-0812">Transmembrane</keyword>
<dbReference type="PANTHER" id="PTHR43047">
    <property type="entry name" value="TWO-COMPONENT HISTIDINE PROTEIN KINASE"/>
    <property type="match status" value="1"/>
</dbReference>
<dbReference type="Pfam" id="PF02518">
    <property type="entry name" value="HATPase_c"/>
    <property type="match status" value="1"/>
</dbReference>
<dbReference type="PANTHER" id="PTHR43047:SF78">
    <property type="entry name" value="SENSORY_REGULATORY PROTEIN RPFC"/>
    <property type="match status" value="1"/>
</dbReference>
<dbReference type="InterPro" id="IPR004358">
    <property type="entry name" value="Sig_transdc_His_kin-like_C"/>
</dbReference>
<dbReference type="InterPro" id="IPR001610">
    <property type="entry name" value="PAC"/>
</dbReference>
<evidence type="ECO:0000256" key="11">
    <source>
        <dbReference type="PROSITE-ProRule" id="PRU00169"/>
    </source>
</evidence>
<keyword evidence="12" id="KW-0175">Coiled coil</keyword>
<dbReference type="InterPro" id="IPR001789">
    <property type="entry name" value="Sig_transdc_resp-reg_receiver"/>
</dbReference>
<dbReference type="InterPro" id="IPR000014">
    <property type="entry name" value="PAS"/>
</dbReference>
<dbReference type="PROSITE" id="PS50112">
    <property type="entry name" value="PAS"/>
    <property type="match status" value="1"/>
</dbReference>
<feature type="coiled-coil region" evidence="12">
    <location>
        <begin position="546"/>
        <end position="573"/>
    </location>
</feature>
<feature type="transmembrane region" description="Helical" evidence="14">
    <location>
        <begin position="111"/>
        <end position="129"/>
    </location>
</feature>
<dbReference type="Gene3D" id="1.10.287.130">
    <property type="match status" value="1"/>
</dbReference>
<dbReference type="Pfam" id="PF13188">
    <property type="entry name" value="PAS_8"/>
    <property type="match status" value="1"/>
</dbReference>
<feature type="domain" description="PAS" evidence="17">
    <location>
        <begin position="204"/>
        <end position="247"/>
    </location>
</feature>
<dbReference type="Pfam" id="PF08448">
    <property type="entry name" value="PAS_4"/>
    <property type="match status" value="1"/>
</dbReference>
<keyword evidence="5" id="KW-0732">Signal</keyword>
<feature type="domain" description="Histidine kinase" evidence="15">
    <location>
        <begin position="580"/>
        <end position="798"/>
    </location>
</feature>
<organism evidence="19 20">
    <name type="scientific">Pelomonas aquatica</name>
    <dbReference type="NCBI Taxonomy" id="431058"/>
    <lineage>
        <taxon>Bacteria</taxon>
        <taxon>Pseudomonadati</taxon>
        <taxon>Pseudomonadota</taxon>
        <taxon>Betaproteobacteria</taxon>
        <taxon>Burkholderiales</taxon>
        <taxon>Sphaerotilaceae</taxon>
        <taxon>Roseateles</taxon>
    </lineage>
</organism>
<dbReference type="CDD" id="cd17546">
    <property type="entry name" value="REC_hyHK_CKI1_RcsC-like"/>
    <property type="match status" value="1"/>
</dbReference>
<dbReference type="Pfam" id="PF13426">
    <property type="entry name" value="PAS_9"/>
    <property type="match status" value="1"/>
</dbReference>
<evidence type="ECO:0000256" key="6">
    <source>
        <dbReference type="ARBA" id="ARBA00022777"/>
    </source>
</evidence>
<comment type="function">
    <text evidence="9">Member of the two-component regulatory system BvgS/BvgA. Phosphorylates BvgA via a four-step phosphorelay in response to environmental signals.</text>
</comment>
<protein>
    <recommendedName>
        <fullName evidence="10">Virulence sensor protein BvgS</fullName>
        <ecNumber evidence="2">2.7.13.3</ecNumber>
    </recommendedName>
</protein>
<dbReference type="PROSITE" id="PS50110">
    <property type="entry name" value="RESPONSE_REGULATORY"/>
    <property type="match status" value="1"/>
</dbReference>
<evidence type="ECO:0000256" key="10">
    <source>
        <dbReference type="ARBA" id="ARBA00070152"/>
    </source>
</evidence>
<evidence type="ECO:0000259" key="17">
    <source>
        <dbReference type="PROSITE" id="PS50112"/>
    </source>
</evidence>
<dbReference type="Pfam" id="PF00072">
    <property type="entry name" value="Response_reg"/>
    <property type="match status" value="1"/>
</dbReference>
<dbReference type="Proteomes" id="UP001152766">
    <property type="component" value="Unassembled WGS sequence"/>
</dbReference>
<dbReference type="PROSITE" id="PS50109">
    <property type="entry name" value="HIS_KIN"/>
    <property type="match status" value="1"/>
</dbReference>
<evidence type="ECO:0000256" key="14">
    <source>
        <dbReference type="SAM" id="Phobius"/>
    </source>
</evidence>
<reference evidence="19" key="1">
    <citation type="submission" date="2019-02" db="EMBL/GenBank/DDBJ databases">
        <title>Draft genome of the type strain Pelomonas aquatica CCUG 52575T.</title>
        <authorList>
            <person name="Gomila M."/>
            <person name="Lalucat J."/>
        </authorList>
    </citation>
    <scope>NUCLEOTIDE SEQUENCE</scope>
    <source>
        <strain evidence="19">CCUG 52575</strain>
    </source>
</reference>
<evidence type="ECO:0000256" key="3">
    <source>
        <dbReference type="ARBA" id="ARBA00022553"/>
    </source>
</evidence>
<feature type="domain" description="PAC" evidence="18">
    <location>
        <begin position="274"/>
        <end position="329"/>
    </location>
</feature>
<evidence type="ECO:0000259" key="16">
    <source>
        <dbReference type="PROSITE" id="PS50110"/>
    </source>
</evidence>
<feature type="transmembrane region" description="Helical" evidence="14">
    <location>
        <begin position="26"/>
        <end position="48"/>
    </location>
</feature>
<comment type="caution">
    <text evidence="19">The sequence shown here is derived from an EMBL/GenBank/DDBJ whole genome shotgun (WGS) entry which is preliminary data.</text>
</comment>